<evidence type="ECO:0000313" key="2">
    <source>
        <dbReference type="EMBL" id="GBG70888.1"/>
    </source>
</evidence>
<protein>
    <submittedName>
        <fullName evidence="2">Uncharacterized protein</fullName>
    </submittedName>
</protein>
<name>A0A388KLL5_CHABU</name>
<evidence type="ECO:0000256" key="1">
    <source>
        <dbReference type="SAM" id="MobiDB-lite"/>
    </source>
</evidence>
<sequence length="533" mass="58213">MGRVQRRQHEAAPEHVQETLRGRSPVYWYLVVGQKVDNKEVIMSRCTFCNKVFQRTQYQATRHFSQTEYCKDVNDEALYEITRKTQQKFMFDQMERVAWCAVERGLDAPRAGGARGGEAEQRLEGGGRGDGGQGASDRPSGGGGGNMVEDVIHIDHEARGLGEEGLLGHEDAPEFHPATWERMVDWMWRAAKGAVPVPSGLREDGPSKRKEGGADPAATHTEKRLRHSPRAVLPNHSEIPSMHAVETHHAELAKELEEVRQPFWVTGATILFDGRKSQDGRPIANFLDARSRGAVMYMTINREGEPDDAVHVLQRWDTIFHEFRFGGPQQVNAICTDSTSTGAASIGRAPSMDEATGETGSRTSRERTAAESPDEARDITKRERARLMASSDPRAQTFVRALEERRRRETGRDGQQGGVVAGAVRTDVTKAVAAEAVDKVVVGGPQTVGEAVVGGPQTVDEAVEAGHRRDGGAGDSRAIVHDTTSGQVVAFLGLQLAEARQLQPAEVAVHDVSFVVITDLGFGPLVVRSWAVA</sequence>
<feature type="compositionally biased region" description="Basic and acidic residues" evidence="1">
    <location>
        <begin position="117"/>
        <end position="127"/>
    </location>
</feature>
<feature type="region of interest" description="Disordered" evidence="1">
    <location>
        <begin position="196"/>
        <end position="229"/>
    </location>
</feature>
<feature type="region of interest" description="Disordered" evidence="1">
    <location>
        <begin position="110"/>
        <end position="148"/>
    </location>
</feature>
<feature type="compositionally biased region" description="Basic and acidic residues" evidence="1">
    <location>
        <begin position="363"/>
        <end position="378"/>
    </location>
</feature>
<keyword evidence="3" id="KW-1185">Reference proteome</keyword>
<feature type="compositionally biased region" description="Gly residues" evidence="1">
    <location>
        <begin position="128"/>
        <end position="146"/>
    </location>
</feature>
<proteinExistence type="predicted"/>
<dbReference type="Gramene" id="GBG70888">
    <property type="protein sequence ID" value="GBG70888"/>
    <property type="gene ID" value="CBR_g8188"/>
</dbReference>
<dbReference type="AlphaFoldDB" id="A0A388KLL5"/>
<feature type="compositionally biased region" description="Basic and acidic residues" evidence="1">
    <location>
        <begin position="201"/>
        <end position="213"/>
    </location>
</feature>
<dbReference type="Proteomes" id="UP000265515">
    <property type="component" value="Unassembled WGS sequence"/>
</dbReference>
<comment type="caution">
    <text evidence="2">The sequence shown here is derived from an EMBL/GenBank/DDBJ whole genome shotgun (WGS) entry which is preliminary data.</text>
</comment>
<dbReference type="EMBL" id="BFEA01000137">
    <property type="protein sequence ID" value="GBG70888.1"/>
    <property type="molecule type" value="Genomic_DNA"/>
</dbReference>
<feature type="region of interest" description="Disordered" evidence="1">
    <location>
        <begin position="340"/>
        <end position="378"/>
    </location>
</feature>
<accession>A0A388KLL5</accession>
<gene>
    <name evidence="2" type="ORF">CBR_g8188</name>
</gene>
<organism evidence="2 3">
    <name type="scientific">Chara braunii</name>
    <name type="common">Braun's stonewort</name>
    <dbReference type="NCBI Taxonomy" id="69332"/>
    <lineage>
        <taxon>Eukaryota</taxon>
        <taxon>Viridiplantae</taxon>
        <taxon>Streptophyta</taxon>
        <taxon>Charophyceae</taxon>
        <taxon>Charales</taxon>
        <taxon>Characeae</taxon>
        <taxon>Chara</taxon>
    </lineage>
</organism>
<reference evidence="2 3" key="1">
    <citation type="journal article" date="2018" name="Cell">
        <title>The Chara Genome: Secondary Complexity and Implications for Plant Terrestrialization.</title>
        <authorList>
            <person name="Nishiyama T."/>
            <person name="Sakayama H."/>
            <person name="Vries J.D."/>
            <person name="Buschmann H."/>
            <person name="Saint-Marcoux D."/>
            <person name="Ullrich K.K."/>
            <person name="Haas F.B."/>
            <person name="Vanderstraeten L."/>
            <person name="Becker D."/>
            <person name="Lang D."/>
            <person name="Vosolsobe S."/>
            <person name="Rombauts S."/>
            <person name="Wilhelmsson P.K.I."/>
            <person name="Janitza P."/>
            <person name="Kern R."/>
            <person name="Heyl A."/>
            <person name="Rumpler F."/>
            <person name="Villalobos L.I.A.C."/>
            <person name="Clay J.M."/>
            <person name="Skokan R."/>
            <person name="Toyoda A."/>
            <person name="Suzuki Y."/>
            <person name="Kagoshima H."/>
            <person name="Schijlen E."/>
            <person name="Tajeshwar N."/>
            <person name="Catarino B."/>
            <person name="Hetherington A.J."/>
            <person name="Saltykova A."/>
            <person name="Bonnot C."/>
            <person name="Breuninger H."/>
            <person name="Symeonidi A."/>
            <person name="Radhakrishnan G.V."/>
            <person name="Van Nieuwerburgh F."/>
            <person name="Deforce D."/>
            <person name="Chang C."/>
            <person name="Karol K.G."/>
            <person name="Hedrich R."/>
            <person name="Ulvskov P."/>
            <person name="Glockner G."/>
            <person name="Delwiche C.F."/>
            <person name="Petrasek J."/>
            <person name="Van de Peer Y."/>
            <person name="Friml J."/>
            <person name="Beilby M."/>
            <person name="Dolan L."/>
            <person name="Kohara Y."/>
            <person name="Sugano S."/>
            <person name="Fujiyama A."/>
            <person name="Delaux P.-M."/>
            <person name="Quint M."/>
            <person name="TheiBen G."/>
            <person name="Hagemann M."/>
            <person name="Harholt J."/>
            <person name="Dunand C."/>
            <person name="Zachgo S."/>
            <person name="Langdale J."/>
            <person name="Maumus F."/>
            <person name="Straeten D.V.D."/>
            <person name="Gould S.B."/>
            <person name="Rensing S.A."/>
        </authorList>
    </citation>
    <scope>NUCLEOTIDE SEQUENCE [LARGE SCALE GENOMIC DNA]</scope>
    <source>
        <strain evidence="2 3">S276</strain>
    </source>
</reference>
<evidence type="ECO:0000313" key="3">
    <source>
        <dbReference type="Proteomes" id="UP000265515"/>
    </source>
</evidence>